<organism evidence="4 5">
    <name type="scientific">Lentibacter algarum</name>
    <dbReference type="NCBI Taxonomy" id="576131"/>
    <lineage>
        <taxon>Bacteria</taxon>
        <taxon>Pseudomonadati</taxon>
        <taxon>Pseudomonadota</taxon>
        <taxon>Alphaproteobacteria</taxon>
        <taxon>Rhodobacterales</taxon>
        <taxon>Roseobacteraceae</taxon>
        <taxon>Lentibacter</taxon>
    </lineage>
</organism>
<dbReference type="InterPro" id="IPR057326">
    <property type="entry name" value="KR_dom"/>
</dbReference>
<evidence type="ECO:0000256" key="2">
    <source>
        <dbReference type="ARBA" id="ARBA00023002"/>
    </source>
</evidence>
<keyword evidence="2" id="KW-0560">Oxidoreductase</keyword>
<evidence type="ECO:0000259" key="3">
    <source>
        <dbReference type="SMART" id="SM00822"/>
    </source>
</evidence>
<dbReference type="OrthoDB" id="335726at2"/>
<evidence type="ECO:0000313" key="4">
    <source>
        <dbReference type="EMBL" id="SDY73006.1"/>
    </source>
</evidence>
<dbReference type="PRINTS" id="PR00081">
    <property type="entry name" value="GDHRDH"/>
</dbReference>
<dbReference type="SMART" id="SM00822">
    <property type="entry name" value="PKS_KR"/>
    <property type="match status" value="1"/>
</dbReference>
<evidence type="ECO:0000313" key="5">
    <source>
        <dbReference type="Proteomes" id="UP000199026"/>
    </source>
</evidence>
<dbReference type="Proteomes" id="UP000199026">
    <property type="component" value="Unassembled WGS sequence"/>
</dbReference>
<dbReference type="GO" id="GO:0016020">
    <property type="term" value="C:membrane"/>
    <property type="evidence" value="ECO:0007669"/>
    <property type="project" value="TreeGrafter"/>
</dbReference>
<reference evidence="4 5" key="1">
    <citation type="submission" date="2016-10" db="EMBL/GenBank/DDBJ databases">
        <authorList>
            <person name="de Groot N.N."/>
        </authorList>
    </citation>
    <scope>NUCLEOTIDE SEQUENCE [LARGE SCALE GENOMIC DNA]</scope>
    <source>
        <strain evidence="4 5">DSM 24677</strain>
    </source>
</reference>
<dbReference type="PANTHER" id="PTHR44196:SF1">
    <property type="entry name" value="DEHYDROGENASE_REDUCTASE SDR FAMILY MEMBER 7B"/>
    <property type="match status" value="1"/>
</dbReference>
<protein>
    <submittedName>
        <fullName evidence="4">Short-chain dehydrogenase</fullName>
    </submittedName>
</protein>
<dbReference type="Gene3D" id="3.40.50.720">
    <property type="entry name" value="NAD(P)-binding Rossmann-like Domain"/>
    <property type="match status" value="1"/>
</dbReference>
<dbReference type="GO" id="GO:0016491">
    <property type="term" value="F:oxidoreductase activity"/>
    <property type="evidence" value="ECO:0007669"/>
    <property type="project" value="UniProtKB-KW"/>
</dbReference>
<keyword evidence="5" id="KW-1185">Reference proteome</keyword>
<dbReference type="GeneID" id="78125402"/>
<dbReference type="STRING" id="576131.SAMN05444486_103456"/>
<gene>
    <name evidence="4" type="ORF">SAMN05444486_103456</name>
</gene>
<dbReference type="EMBL" id="FNPR01000003">
    <property type="protein sequence ID" value="SDY73006.1"/>
    <property type="molecule type" value="Genomic_DNA"/>
</dbReference>
<sequence length="243" mass="25984">MNVAGKTYWLVGASEGLGEALALKLAAEGAHLVLSARSEDKLAALAAKMPNAQIAPLDVTDKPSVVAAAASVGPLDGVIYLAGYYDPMKAQSWNAEAVEQMCAVNFTGALHILGQTVPAFVDKDAGHIVLIGSLAGYRGLPGSIGYGASKAALMHMGETLYADLHKTGVKVQNINPGFIKTRLTAKNEFNMPQLMTPEEAADHVIRAMKSNRFETAFPKPFGWLFSLARFTPRALWLKLFNKV</sequence>
<dbReference type="AlphaFoldDB" id="A0A1H3M8V7"/>
<proteinExistence type="inferred from homology"/>
<dbReference type="SUPFAM" id="SSF51735">
    <property type="entry name" value="NAD(P)-binding Rossmann-fold domains"/>
    <property type="match status" value="1"/>
</dbReference>
<accession>A0A1H3M8V7</accession>
<name>A0A1H3M8V7_9RHOB</name>
<feature type="domain" description="Ketoreductase" evidence="3">
    <location>
        <begin position="6"/>
        <end position="177"/>
    </location>
</feature>
<dbReference type="PANTHER" id="PTHR44196">
    <property type="entry name" value="DEHYDROGENASE/REDUCTASE SDR FAMILY MEMBER 7B"/>
    <property type="match status" value="1"/>
</dbReference>
<dbReference type="InterPro" id="IPR002347">
    <property type="entry name" value="SDR_fam"/>
</dbReference>
<comment type="similarity">
    <text evidence="1">Belongs to the short-chain dehydrogenases/reductases (SDR) family.</text>
</comment>
<dbReference type="Pfam" id="PF00106">
    <property type="entry name" value="adh_short"/>
    <property type="match status" value="1"/>
</dbReference>
<dbReference type="RefSeq" id="WP_089892879.1">
    <property type="nucleotide sequence ID" value="NZ_CALLJM010000011.1"/>
</dbReference>
<dbReference type="InterPro" id="IPR036291">
    <property type="entry name" value="NAD(P)-bd_dom_sf"/>
</dbReference>
<evidence type="ECO:0000256" key="1">
    <source>
        <dbReference type="ARBA" id="ARBA00006484"/>
    </source>
</evidence>